<feature type="compositionally biased region" description="Polar residues" evidence="1">
    <location>
        <begin position="30"/>
        <end position="62"/>
    </location>
</feature>
<sequence>MSNPNLMDIEPGGESTPYESIRLFTETPEKQTGQLGAKQSGQSQHTVSEMRTTLGDDSNGGNEEQFRDTPLARQLEKGEATSGLSGIVDKDLKPETPEEGAALAARIRREQGYGPGSGVGA</sequence>
<dbReference type="VEuPathDB" id="FungiDB:BO80DRAFT_195342"/>
<evidence type="ECO:0000256" key="1">
    <source>
        <dbReference type="SAM" id="MobiDB-lite"/>
    </source>
</evidence>
<name>A0A395GNZ4_9EURO</name>
<proteinExistence type="predicted"/>
<evidence type="ECO:0000313" key="3">
    <source>
        <dbReference type="Proteomes" id="UP000249402"/>
    </source>
</evidence>
<dbReference type="Proteomes" id="UP000249402">
    <property type="component" value="Unassembled WGS sequence"/>
</dbReference>
<protein>
    <submittedName>
        <fullName evidence="2">Uncharacterized protein</fullName>
    </submittedName>
</protein>
<reference evidence="2 3" key="1">
    <citation type="submission" date="2018-02" db="EMBL/GenBank/DDBJ databases">
        <title>The genomes of Aspergillus section Nigri reveals drivers in fungal speciation.</title>
        <authorList>
            <consortium name="DOE Joint Genome Institute"/>
            <person name="Vesth T.C."/>
            <person name="Nybo J."/>
            <person name="Theobald S."/>
            <person name="Brandl J."/>
            <person name="Frisvad J.C."/>
            <person name="Nielsen K.F."/>
            <person name="Lyhne E.K."/>
            <person name="Kogle M.E."/>
            <person name="Kuo A."/>
            <person name="Riley R."/>
            <person name="Clum A."/>
            <person name="Nolan M."/>
            <person name="Lipzen A."/>
            <person name="Salamov A."/>
            <person name="Henrissat B."/>
            <person name="Wiebenga A."/>
            <person name="De vries R.P."/>
            <person name="Grigoriev I.V."/>
            <person name="Mortensen U.H."/>
            <person name="Andersen M.R."/>
            <person name="Baker S.E."/>
        </authorList>
    </citation>
    <scope>NUCLEOTIDE SEQUENCE [LARGE SCALE GENOMIC DNA]</scope>
    <source>
        <strain evidence="2 3">CBS 121593</strain>
    </source>
</reference>
<dbReference type="AlphaFoldDB" id="A0A395GNZ4"/>
<organism evidence="2 3">
    <name type="scientific">Aspergillus ibericus CBS 121593</name>
    <dbReference type="NCBI Taxonomy" id="1448316"/>
    <lineage>
        <taxon>Eukaryota</taxon>
        <taxon>Fungi</taxon>
        <taxon>Dikarya</taxon>
        <taxon>Ascomycota</taxon>
        <taxon>Pezizomycotina</taxon>
        <taxon>Eurotiomycetes</taxon>
        <taxon>Eurotiomycetidae</taxon>
        <taxon>Eurotiales</taxon>
        <taxon>Aspergillaceae</taxon>
        <taxon>Aspergillus</taxon>
        <taxon>Aspergillus subgen. Circumdati</taxon>
    </lineage>
</organism>
<dbReference type="OrthoDB" id="5386823at2759"/>
<gene>
    <name evidence="2" type="ORF">BO80DRAFT_195342</name>
</gene>
<evidence type="ECO:0000313" key="2">
    <source>
        <dbReference type="EMBL" id="RAK97215.1"/>
    </source>
</evidence>
<dbReference type="EMBL" id="KZ824465">
    <property type="protein sequence ID" value="RAK97215.1"/>
    <property type="molecule type" value="Genomic_DNA"/>
</dbReference>
<dbReference type="GeneID" id="37219013"/>
<accession>A0A395GNZ4</accession>
<dbReference type="RefSeq" id="XP_025571543.1">
    <property type="nucleotide sequence ID" value="XM_025714148.1"/>
</dbReference>
<keyword evidence="3" id="KW-1185">Reference proteome</keyword>
<feature type="region of interest" description="Disordered" evidence="1">
    <location>
        <begin position="28"/>
        <end position="100"/>
    </location>
</feature>